<evidence type="ECO:0000256" key="1">
    <source>
        <dbReference type="ARBA" id="ARBA00009820"/>
    </source>
</evidence>
<dbReference type="PANTHER" id="PTHR36842">
    <property type="entry name" value="PROTEIN TOLB HOMOLOG"/>
    <property type="match status" value="1"/>
</dbReference>
<feature type="signal peptide" evidence="2">
    <location>
        <begin position="1"/>
        <end position="35"/>
    </location>
</feature>
<dbReference type="SUPFAM" id="SSF82171">
    <property type="entry name" value="DPP6 N-terminal domain-like"/>
    <property type="match status" value="1"/>
</dbReference>
<dbReference type="Proteomes" id="UP000316639">
    <property type="component" value="Unassembled WGS sequence"/>
</dbReference>
<dbReference type="Gene3D" id="2.120.10.60">
    <property type="entry name" value="Tricorn protease N-terminal domain"/>
    <property type="match status" value="1"/>
</dbReference>
<reference evidence="3 4" key="1">
    <citation type="submission" date="2019-07" db="EMBL/GenBank/DDBJ databases">
        <title>Lentzea xizangensis sp. nov., isolated from Qinghai-Tibetan Plateau Soils.</title>
        <authorList>
            <person name="Huang J."/>
        </authorList>
    </citation>
    <scope>NUCLEOTIDE SEQUENCE [LARGE SCALE GENOMIC DNA]</scope>
    <source>
        <strain evidence="3 4">FXJ1.1311</strain>
    </source>
</reference>
<feature type="chain" id="PRO_5021916856" description="WD40-like Beta Propeller Repeat" evidence="2">
    <location>
        <begin position="36"/>
        <end position="422"/>
    </location>
</feature>
<proteinExistence type="inferred from homology"/>
<name>A0A563EXZ0_9PSEU</name>
<protein>
    <recommendedName>
        <fullName evidence="5">WD40-like Beta Propeller Repeat</fullName>
    </recommendedName>
</protein>
<dbReference type="EMBL" id="VOBR01000005">
    <property type="protein sequence ID" value="TWP52556.1"/>
    <property type="molecule type" value="Genomic_DNA"/>
</dbReference>
<organism evidence="3 4">
    <name type="scientific">Lentzea tibetensis</name>
    <dbReference type="NCBI Taxonomy" id="2591470"/>
    <lineage>
        <taxon>Bacteria</taxon>
        <taxon>Bacillati</taxon>
        <taxon>Actinomycetota</taxon>
        <taxon>Actinomycetes</taxon>
        <taxon>Pseudonocardiales</taxon>
        <taxon>Pseudonocardiaceae</taxon>
        <taxon>Lentzea</taxon>
    </lineage>
</organism>
<dbReference type="OrthoDB" id="5240813at2"/>
<dbReference type="InterPro" id="IPR011659">
    <property type="entry name" value="WD40"/>
</dbReference>
<dbReference type="Pfam" id="PF07676">
    <property type="entry name" value="PD40"/>
    <property type="match status" value="4"/>
</dbReference>
<dbReference type="Gene3D" id="2.120.10.30">
    <property type="entry name" value="TolB, C-terminal domain"/>
    <property type="match status" value="2"/>
</dbReference>
<sequence length="422" mass="44247">MSAPPRDIGWCTSMFRTSLLLAAVVVIASASPASASTLRQLTSGNGDSLTPVISADGRFVAFPSEASDLVRGDRNGVSDIFVRDLRSGSVRIVSRGGDGASFDPPAISADGRYVAFVSSATNLVAGDTNGVDDVFLTDLWTGRVRRVSGGDGPAFGSPAISADGRYVAFRSEATTVVPGDTNKVADVFLRDMTSGVTTRVSVAADGTQGDRLVHHGIAMSADGRQVVFPSAATNLVPGDTNGSVDMFVKDTVSGSIERVNVTAAGAQSTSYTLMPSITADGRLVAFVAWGDNLVPGDTEDTPDIFVKDLRTKEIRRANTRPDGTVSDAQPYQPALSADGRYVVFSSLAANLVRGDTNNVDDVFRKDLRTGSVERLSSRFGRQGNGFSVAPTISRDGRVVFASQASNLSAVDRNGKSDVFATR</sequence>
<evidence type="ECO:0000256" key="2">
    <source>
        <dbReference type="SAM" id="SignalP"/>
    </source>
</evidence>
<evidence type="ECO:0008006" key="5">
    <source>
        <dbReference type="Google" id="ProtNLM"/>
    </source>
</evidence>
<keyword evidence="2" id="KW-0732">Signal</keyword>
<evidence type="ECO:0000313" key="4">
    <source>
        <dbReference type="Proteomes" id="UP000316639"/>
    </source>
</evidence>
<gene>
    <name evidence="3" type="ORF">FKR81_09555</name>
</gene>
<accession>A0A563EXZ0</accession>
<comment type="caution">
    <text evidence="3">The sequence shown here is derived from an EMBL/GenBank/DDBJ whole genome shotgun (WGS) entry which is preliminary data.</text>
</comment>
<comment type="similarity">
    <text evidence="1">Belongs to the TolB family.</text>
</comment>
<keyword evidence="4" id="KW-1185">Reference proteome</keyword>
<evidence type="ECO:0000313" key="3">
    <source>
        <dbReference type="EMBL" id="TWP52556.1"/>
    </source>
</evidence>
<dbReference type="AlphaFoldDB" id="A0A563EXZ0"/>
<dbReference type="InterPro" id="IPR011042">
    <property type="entry name" value="6-blade_b-propeller_TolB-like"/>
</dbReference>